<feature type="compositionally biased region" description="Polar residues" evidence="1">
    <location>
        <begin position="94"/>
        <end position="112"/>
    </location>
</feature>
<evidence type="ECO:0000256" key="1">
    <source>
        <dbReference type="SAM" id="MobiDB-lite"/>
    </source>
</evidence>
<feature type="compositionally biased region" description="Polar residues" evidence="1">
    <location>
        <begin position="121"/>
        <end position="133"/>
    </location>
</feature>
<evidence type="ECO:0000313" key="3">
    <source>
        <dbReference type="Proteomes" id="UP001321473"/>
    </source>
</evidence>
<reference evidence="2 3" key="1">
    <citation type="journal article" date="2023" name="Arcadia Sci">
        <title>De novo assembly of a long-read Amblyomma americanum tick genome.</title>
        <authorList>
            <person name="Chou S."/>
            <person name="Poskanzer K.E."/>
            <person name="Rollins M."/>
            <person name="Thuy-Boun P.S."/>
        </authorList>
    </citation>
    <scope>NUCLEOTIDE SEQUENCE [LARGE SCALE GENOMIC DNA]</scope>
    <source>
        <strain evidence="2">F_SG_1</strain>
        <tissue evidence="2">Salivary glands</tissue>
    </source>
</reference>
<evidence type="ECO:0000313" key="2">
    <source>
        <dbReference type="EMBL" id="KAK8771845.1"/>
    </source>
</evidence>
<accession>A0AAQ4EAR0</accession>
<feature type="compositionally biased region" description="Basic residues" evidence="1">
    <location>
        <begin position="1"/>
        <end position="10"/>
    </location>
</feature>
<comment type="caution">
    <text evidence="2">The sequence shown here is derived from an EMBL/GenBank/DDBJ whole genome shotgun (WGS) entry which is preliminary data.</text>
</comment>
<feature type="compositionally biased region" description="Polar residues" evidence="1">
    <location>
        <begin position="16"/>
        <end position="25"/>
    </location>
</feature>
<name>A0AAQ4EAR0_AMBAM</name>
<keyword evidence="3" id="KW-1185">Reference proteome</keyword>
<gene>
    <name evidence="2" type="ORF">V5799_024911</name>
</gene>
<dbReference type="EMBL" id="JARKHS020019219">
    <property type="protein sequence ID" value="KAK8771845.1"/>
    <property type="molecule type" value="Genomic_DNA"/>
</dbReference>
<sequence>MEHSKKRVRGPYRTYLHQSSQQCLPRTTALRQHRSDPESAGASRDGTKGLPQTSLSEEGNQRSREHAENVPCPAADDISNLTASQDGASPAYEQLQSLSAVHQCSSTNQSAPEFTGDPEDNQASVHGQQQLSEPFSEEEVRPGSPDQVGSCDPGTSILSPVASCKRRR</sequence>
<protein>
    <submittedName>
        <fullName evidence="2">Uncharacterized protein</fullName>
    </submittedName>
</protein>
<organism evidence="2 3">
    <name type="scientific">Amblyomma americanum</name>
    <name type="common">Lone star tick</name>
    <dbReference type="NCBI Taxonomy" id="6943"/>
    <lineage>
        <taxon>Eukaryota</taxon>
        <taxon>Metazoa</taxon>
        <taxon>Ecdysozoa</taxon>
        <taxon>Arthropoda</taxon>
        <taxon>Chelicerata</taxon>
        <taxon>Arachnida</taxon>
        <taxon>Acari</taxon>
        <taxon>Parasitiformes</taxon>
        <taxon>Ixodida</taxon>
        <taxon>Ixodoidea</taxon>
        <taxon>Ixodidae</taxon>
        <taxon>Amblyomminae</taxon>
        <taxon>Amblyomma</taxon>
    </lineage>
</organism>
<feature type="compositionally biased region" description="Basic and acidic residues" evidence="1">
    <location>
        <begin position="59"/>
        <end position="68"/>
    </location>
</feature>
<dbReference type="Proteomes" id="UP001321473">
    <property type="component" value="Unassembled WGS sequence"/>
</dbReference>
<feature type="region of interest" description="Disordered" evidence="1">
    <location>
        <begin position="1"/>
        <end position="168"/>
    </location>
</feature>
<dbReference type="AlphaFoldDB" id="A0AAQ4EAR0"/>
<proteinExistence type="predicted"/>